<keyword evidence="1 4" id="KW-0349">Heme</keyword>
<name>A0A939BQN7_9BACL</name>
<dbReference type="InterPro" id="IPR051395">
    <property type="entry name" value="Cytochrome_c_Peroxidase/MauG"/>
</dbReference>
<keyword evidence="3 4" id="KW-0408">Iron</keyword>
<dbReference type="PANTHER" id="PTHR30600:SF9">
    <property type="entry name" value="BLR7738 PROTEIN"/>
    <property type="match status" value="1"/>
</dbReference>
<dbReference type="RefSeq" id="WP_204519526.1">
    <property type="nucleotide sequence ID" value="NZ_BAABIN010000017.1"/>
</dbReference>
<organism evidence="6 7">
    <name type="scientific">Brevibacillus fulvus</name>
    <dbReference type="NCBI Taxonomy" id="1125967"/>
    <lineage>
        <taxon>Bacteria</taxon>
        <taxon>Bacillati</taxon>
        <taxon>Bacillota</taxon>
        <taxon>Bacilli</taxon>
        <taxon>Bacillales</taxon>
        <taxon>Paenibacillaceae</taxon>
        <taxon>Brevibacillus</taxon>
    </lineage>
</organism>
<evidence type="ECO:0000256" key="3">
    <source>
        <dbReference type="ARBA" id="ARBA00023004"/>
    </source>
</evidence>
<accession>A0A939BQN7</accession>
<dbReference type="GO" id="GO:0004130">
    <property type="term" value="F:cytochrome-c peroxidase activity"/>
    <property type="evidence" value="ECO:0007669"/>
    <property type="project" value="TreeGrafter"/>
</dbReference>
<protein>
    <submittedName>
        <fullName evidence="6">Mono/diheme cytochrome c family protein</fullName>
    </submittedName>
</protein>
<dbReference type="GO" id="GO:0020037">
    <property type="term" value="F:heme binding"/>
    <property type="evidence" value="ECO:0007669"/>
    <property type="project" value="InterPro"/>
</dbReference>
<keyword evidence="7" id="KW-1185">Reference proteome</keyword>
<feature type="domain" description="Cytochrome c" evidence="5">
    <location>
        <begin position="447"/>
        <end position="650"/>
    </location>
</feature>
<dbReference type="Proteomes" id="UP000717624">
    <property type="component" value="Unassembled WGS sequence"/>
</dbReference>
<evidence type="ECO:0000259" key="5">
    <source>
        <dbReference type="PROSITE" id="PS51007"/>
    </source>
</evidence>
<dbReference type="PROSITE" id="PS51007">
    <property type="entry name" value="CYTC"/>
    <property type="match status" value="1"/>
</dbReference>
<keyword evidence="2 4" id="KW-0479">Metal-binding</keyword>
<evidence type="ECO:0000256" key="4">
    <source>
        <dbReference type="PROSITE-ProRule" id="PRU00433"/>
    </source>
</evidence>
<dbReference type="AlphaFoldDB" id="A0A939BQN7"/>
<dbReference type="GO" id="GO:0009055">
    <property type="term" value="F:electron transfer activity"/>
    <property type="evidence" value="ECO:0007669"/>
    <property type="project" value="InterPro"/>
</dbReference>
<evidence type="ECO:0000313" key="6">
    <source>
        <dbReference type="EMBL" id="MBM7591840.1"/>
    </source>
</evidence>
<dbReference type="Gene3D" id="1.10.760.10">
    <property type="entry name" value="Cytochrome c-like domain"/>
    <property type="match status" value="1"/>
</dbReference>
<proteinExistence type="predicted"/>
<reference evidence="6" key="1">
    <citation type="submission" date="2021-01" db="EMBL/GenBank/DDBJ databases">
        <title>Genomic Encyclopedia of Type Strains, Phase IV (KMG-IV): sequencing the most valuable type-strain genomes for metagenomic binning, comparative biology and taxonomic classification.</title>
        <authorList>
            <person name="Goeker M."/>
        </authorList>
    </citation>
    <scope>NUCLEOTIDE SEQUENCE</scope>
    <source>
        <strain evidence="6">DSM 25523</strain>
    </source>
</reference>
<evidence type="ECO:0000313" key="7">
    <source>
        <dbReference type="Proteomes" id="UP000717624"/>
    </source>
</evidence>
<dbReference type="InterPro" id="IPR036909">
    <property type="entry name" value="Cyt_c-like_dom_sf"/>
</dbReference>
<dbReference type="InterPro" id="IPR009056">
    <property type="entry name" value="Cyt_c-like_dom"/>
</dbReference>
<dbReference type="EMBL" id="JAFBEB010000016">
    <property type="protein sequence ID" value="MBM7591840.1"/>
    <property type="molecule type" value="Genomic_DNA"/>
</dbReference>
<evidence type="ECO:0000256" key="2">
    <source>
        <dbReference type="ARBA" id="ARBA00022723"/>
    </source>
</evidence>
<dbReference type="PANTHER" id="PTHR30600">
    <property type="entry name" value="CYTOCHROME C PEROXIDASE-RELATED"/>
    <property type="match status" value="1"/>
</dbReference>
<gene>
    <name evidence="6" type="ORF">JOD01_003492</name>
</gene>
<dbReference type="SUPFAM" id="SSF46626">
    <property type="entry name" value="Cytochrome c"/>
    <property type="match status" value="1"/>
</dbReference>
<dbReference type="GO" id="GO:0046872">
    <property type="term" value="F:metal ion binding"/>
    <property type="evidence" value="ECO:0007669"/>
    <property type="project" value="UniProtKB-KW"/>
</dbReference>
<evidence type="ECO:0000256" key="1">
    <source>
        <dbReference type="ARBA" id="ARBA00022617"/>
    </source>
</evidence>
<sequence>MKWINWTLLSVLAIFVFGISMLNIFEPEYAYFPPSEKTLSNDQMSVQSVHTEGYDLWGTTISKEEAKMISTKGDKSTLSPRHGAVQINDSLLQLGRKTFYQETFGNEVFMTDIMGIVDGAFTIPNVAKAILSLRGEGTTNLKVELAKTVTIAGRTFKKGSKIDTGIDVPKGAYTPLGMPIKYADGRLKVGISCAACHATVDRETKMVIEGAPNTDLNAGLLMALATNSTAYLTHAEIGNIKKYMDSLDRTVVTTDGKKASLPNPIAIEEAVDSTFLKWSPGNFDSTIDMKANPAQIPDSFTLGDHPYGWSGFAAAGPFKGLSVFSNNVHAQNSDSLSQADVSHVLFGMDKEVYLGTILQNSANPKFRYKVNSNMKPSDFFASVDPTPGVPGVNEMIKPPTFPKVTLVAPDGLFLSSPGYRVGEQVNGMAAWQNTIVPPKQPEKVDTKTVALGQDVFSRAGCITCHAGNALTNNRVIPVNVIKTEPSRAKALKKTEKIFTEAVLYGFDTPVPLQENATSLKVPTQNLDREQIKLAFAHGDSQGGYKVPSLIGLYWTAPYLHDGGIAVGPDPNTQLGVKGTLMKGIYPDPANSLRALVDKELRQKVIAANKTSKDLQFTHVSGIGHEYWVDSSTQFTKEEQEALIKYLLSVGSDLKESK</sequence>
<comment type="caution">
    <text evidence="6">The sequence shown here is derived from an EMBL/GenBank/DDBJ whole genome shotgun (WGS) entry which is preliminary data.</text>
</comment>